<dbReference type="InterPro" id="IPR011701">
    <property type="entry name" value="MFS"/>
</dbReference>
<feature type="transmembrane region" description="Helical" evidence="4">
    <location>
        <begin position="261"/>
        <end position="279"/>
    </location>
</feature>
<dbReference type="SUPFAM" id="SSF103473">
    <property type="entry name" value="MFS general substrate transporter"/>
    <property type="match status" value="1"/>
</dbReference>
<dbReference type="InterPro" id="IPR047200">
    <property type="entry name" value="MFS_YcaD-like"/>
</dbReference>
<feature type="transmembrane region" description="Helical" evidence="4">
    <location>
        <begin position="70"/>
        <end position="87"/>
    </location>
</feature>
<dbReference type="Gene3D" id="1.20.1250.20">
    <property type="entry name" value="MFS general substrate transporter like domains"/>
    <property type="match status" value="2"/>
</dbReference>
<dbReference type="OrthoDB" id="9810614at2"/>
<feature type="transmembrane region" description="Helical" evidence="4">
    <location>
        <begin position="153"/>
        <end position="174"/>
    </location>
</feature>
<dbReference type="InterPro" id="IPR020846">
    <property type="entry name" value="MFS_dom"/>
</dbReference>
<feature type="transmembrane region" description="Helical" evidence="4">
    <location>
        <begin position="322"/>
        <end position="341"/>
    </location>
</feature>
<evidence type="ECO:0000256" key="2">
    <source>
        <dbReference type="ARBA" id="ARBA00022989"/>
    </source>
</evidence>
<feature type="transmembrane region" description="Helical" evidence="4">
    <location>
        <begin position="128"/>
        <end position="147"/>
    </location>
</feature>
<dbReference type="EMBL" id="CP029693">
    <property type="protein sequence ID" value="AWY44514.1"/>
    <property type="molecule type" value="Genomic_DNA"/>
</dbReference>
<dbReference type="PANTHER" id="PTHR23521:SF3">
    <property type="entry name" value="MFS TRANSPORTER"/>
    <property type="match status" value="1"/>
</dbReference>
<organism evidence="6 7">
    <name type="scientific">Pseudomonas putida</name>
    <name type="common">Arthrobacter siderocapsulatus</name>
    <dbReference type="NCBI Taxonomy" id="303"/>
    <lineage>
        <taxon>Bacteria</taxon>
        <taxon>Pseudomonadati</taxon>
        <taxon>Pseudomonadota</taxon>
        <taxon>Gammaproteobacteria</taxon>
        <taxon>Pseudomonadales</taxon>
        <taxon>Pseudomonadaceae</taxon>
        <taxon>Pseudomonas</taxon>
    </lineage>
</organism>
<feature type="transmembrane region" description="Helical" evidence="4">
    <location>
        <begin position="285"/>
        <end position="310"/>
    </location>
</feature>
<dbReference type="InterPro" id="IPR036259">
    <property type="entry name" value="MFS_trans_sf"/>
</dbReference>
<protein>
    <submittedName>
        <fullName evidence="6">MFS transporter</fullName>
    </submittedName>
</protein>
<feature type="transmembrane region" description="Helical" evidence="4">
    <location>
        <begin position="201"/>
        <end position="223"/>
    </location>
</feature>
<dbReference type="PROSITE" id="PS50850">
    <property type="entry name" value="MFS"/>
    <property type="match status" value="1"/>
</dbReference>
<accession>A0A2Z4RXH1</accession>
<name>A0A2Z4RXH1_PSEPU</name>
<evidence type="ECO:0000313" key="6">
    <source>
        <dbReference type="EMBL" id="AWY44514.1"/>
    </source>
</evidence>
<feature type="transmembrane region" description="Helical" evidence="4">
    <location>
        <begin position="235"/>
        <end position="254"/>
    </location>
</feature>
<sequence>MTKTFGALYLASLMMQLGSMLLMTWLALRLNVLGASETAGGALMAANALGMVLGGWVGRSLIAQVGHIRTFAACAGIIASAVLAHEFSTALPFWLVLRALVGLAMMCQLMVLESWLNDRAQTEQRGRVLSLYMVASYVGMMLGNLALSLDEGLGIRVLLGVAMVFALGSVPVALTRSMHPTAVPAASIDLRLFLRRIPQSLVTILVSGMLNGSFYGLAAIYASKQGLPTAQVGQFMALSIAAGLLAQLPLGWLSDRLPRASLIRAVALLLIVISLPLALNQQPSFATLLLFGAGVGFLQFCLYPLGVALANDNMEPALRVSLSGMLLITFGVGACFGPLIAGALMEHLGAPSFYYFYAGSALLLALCVGQAKVTGEHLQKDAPLQHPVTPNGIASSNLVSITEPGD</sequence>
<dbReference type="PANTHER" id="PTHR23521">
    <property type="entry name" value="TRANSPORTER MFS SUPERFAMILY"/>
    <property type="match status" value="1"/>
</dbReference>
<feature type="transmembrane region" description="Helical" evidence="4">
    <location>
        <begin position="40"/>
        <end position="58"/>
    </location>
</feature>
<feature type="transmembrane region" description="Helical" evidence="4">
    <location>
        <begin position="7"/>
        <end position="28"/>
    </location>
</feature>
<dbReference type="GO" id="GO:0005886">
    <property type="term" value="C:plasma membrane"/>
    <property type="evidence" value="ECO:0007669"/>
    <property type="project" value="TreeGrafter"/>
</dbReference>
<evidence type="ECO:0000256" key="4">
    <source>
        <dbReference type="SAM" id="Phobius"/>
    </source>
</evidence>
<keyword evidence="3 4" id="KW-0472">Membrane</keyword>
<feature type="transmembrane region" description="Helical" evidence="4">
    <location>
        <begin position="353"/>
        <end position="371"/>
    </location>
</feature>
<proteinExistence type="predicted"/>
<evidence type="ECO:0000256" key="1">
    <source>
        <dbReference type="ARBA" id="ARBA00022692"/>
    </source>
</evidence>
<keyword evidence="1 4" id="KW-0812">Transmembrane</keyword>
<keyword evidence="2 4" id="KW-1133">Transmembrane helix</keyword>
<dbReference type="CDD" id="cd17477">
    <property type="entry name" value="MFS_YcaD_like"/>
    <property type="match status" value="1"/>
</dbReference>
<reference evidence="6 7" key="1">
    <citation type="submission" date="2018-05" db="EMBL/GenBank/DDBJ databases">
        <title>Whole genome sequence of Pseudomonas putida JBC17.</title>
        <authorList>
            <person name="Lee Y.H."/>
            <person name="David K."/>
        </authorList>
    </citation>
    <scope>NUCLEOTIDE SEQUENCE [LARGE SCALE GENOMIC DNA]</scope>
    <source>
        <strain evidence="6 7">JBC17</strain>
    </source>
</reference>
<dbReference type="AlphaFoldDB" id="A0A2Z4RXH1"/>
<dbReference type="Pfam" id="PF07690">
    <property type="entry name" value="MFS_1"/>
    <property type="match status" value="1"/>
</dbReference>
<evidence type="ECO:0000259" key="5">
    <source>
        <dbReference type="PROSITE" id="PS50850"/>
    </source>
</evidence>
<feature type="domain" description="Major facilitator superfamily (MFS) profile" evidence="5">
    <location>
        <begin position="4"/>
        <end position="376"/>
    </location>
</feature>
<gene>
    <name evidence="6" type="ORF">DKY63_30590</name>
</gene>
<evidence type="ECO:0000313" key="7">
    <source>
        <dbReference type="Proteomes" id="UP000250299"/>
    </source>
</evidence>
<dbReference type="GO" id="GO:0022857">
    <property type="term" value="F:transmembrane transporter activity"/>
    <property type="evidence" value="ECO:0007669"/>
    <property type="project" value="InterPro"/>
</dbReference>
<dbReference type="Proteomes" id="UP000250299">
    <property type="component" value="Chromosome"/>
</dbReference>
<feature type="transmembrane region" description="Helical" evidence="4">
    <location>
        <begin position="93"/>
        <end position="116"/>
    </location>
</feature>
<evidence type="ECO:0000256" key="3">
    <source>
        <dbReference type="ARBA" id="ARBA00023136"/>
    </source>
</evidence>